<evidence type="ECO:0000256" key="2">
    <source>
        <dbReference type="SAM" id="SignalP"/>
    </source>
</evidence>
<organism evidence="3 4">
    <name type="scientific">Roseateles puraquae</name>
    <dbReference type="NCBI Taxonomy" id="431059"/>
    <lineage>
        <taxon>Bacteria</taxon>
        <taxon>Pseudomonadati</taxon>
        <taxon>Pseudomonadota</taxon>
        <taxon>Betaproteobacteria</taxon>
        <taxon>Burkholderiales</taxon>
        <taxon>Sphaerotilaceae</taxon>
        <taxon>Roseateles</taxon>
    </lineage>
</organism>
<dbReference type="Pfam" id="PF02321">
    <property type="entry name" value="OEP"/>
    <property type="match status" value="1"/>
</dbReference>
<dbReference type="PANTHER" id="PTHR30203:SF24">
    <property type="entry name" value="BLR4935 PROTEIN"/>
    <property type="match status" value="1"/>
</dbReference>
<evidence type="ECO:0000313" key="4">
    <source>
        <dbReference type="Proteomes" id="UP000197446"/>
    </source>
</evidence>
<name>A0A254MZV5_9BURK</name>
<dbReference type="Proteomes" id="UP000197446">
    <property type="component" value="Unassembled WGS sequence"/>
</dbReference>
<dbReference type="EMBL" id="NISI01000019">
    <property type="protein sequence ID" value="OWQ99937.1"/>
    <property type="molecule type" value="Genomic_DNA"/>
</dbReference>
<gene>
    <name evidence="3" type="ORF">CDO81_25970</name>
</gene>
<feature type="signal peptide" evidence="2">
    <location>
        <begin position="1"/>
        <end position="34"/>
    </location>
</feature>
<sequence>MTTPSPTYPVLRRLRLVALAVSPLLLAGCATLSADGGMQPVQAVAKQHLGQSVEAIKTDADQDRVSTRVSELLAQPLTADSAVQIALLNNRGLQASFQELGIAEAELVQASRLPNPGFSFAKLRQGDAREIDRTFSFDLAHLIALPLTRQLEARRFAATQRAVSMEMLSLAAETRKAYYAAVAAEQTSRYMRDVRETADAGAELAKRLALAGNWTKLQQAREHGFFAETTLNLARAEQARVGSRERLVRLLGLWGAQMQFTLPERLPDLPAEPKDQPDIENIAMAQRLDVQAAKLQAEATAKNLGLTKVTRFINVLEFGYQRNTFNDAPRQTGYAVSVEIPLFDWGAARVARSEALYMQSVHRAAQTAIDARSEVRQAYLGYRSAYDIARHYRDDIVPTAKRVSEENGLLYNGMFISVFELLADARASIAAVNAAIDAQRDFWMAKADLDMAMVGSPSLGGGGASAEIVGATAPAK</sequence>
<keyword evidence="2" id="KW-0732">Signal</keyword>
<accession>A0A254MZV5</accession>
<reference evidence="3 4" key="1">
    <citation type="journal article" date="2007" name="Int. J. Syst. Evol. Microbiol.">
        <title>Description of Pelomonas aquatica sp. nov. and Pelomonas puraquae sp. nov., isolated from industrial and haemodialysis water.</title>
        <authorList>
            <person name="Gomila M."/>
            <person name="Bowien B."/>
            <person name="Falsen E."/>
            <person name="Moore E.R."/>
            <person name="Lalucat J."/>
        </authorList>
    </citation>
    <scope>NUCLEOTIDE SEQUENCE [LARGE SCALE GENOMIC DNA]</scope>
    <source>
        <strain evidence="3 4">CCUG 52769</strain>
    </source>
</reference>
<dbReference type="AlphaFoldDB" id="A0A254MZV5"/>
<evidence type="ECO:0000313" key="3">
    <source>
        <dbReference type="EMBL" id="OWQ99937.1"/>
    </source>
</evidence>
<proteinExistence type="inferred from homology"/>
<dbReference type="PANTHER" id="PTHR30203">
    <property type="entry name" value="OUTER MEMBRANE CATION EFFLUX PROTEIN"/>
    <property type="match status" value="1"/>
</dbReference>
<protein>
    <submittedName>
        <fullName evidence="3">RND transporter</fullName>
    </submittedName>
</protein>
<dbReference type="SUPFAM" id="SSF56954">
    <property type="entry name" value="Outer membrane efflux proteins (OEP)"/>
    <property type="match status" value="1"/>
</dbReference>
<dbReference type="RefSeq" id="WP_088486165.1">
    <property type="nucleotide sequence ID" value="NZ_NISI01000019.1"/>
</dbReference>
<feature type="chain" id="PRO_5012354954" evidence="2">
    <location>
        <begin position="35"/>
        <end position="476"/>
    </location>
</feature>
<dbReference type="InterPro" id="IPR003423">
    <property type="entry name" value="OMP_efflux"/>
</dbReference>
<comment type="similarity">
    <text evidence="1">Belongs to the outer membrane factor (OMF) (TC 1.B.17) family.</text>
</comment>
<comment type="caution">
    <text evidence="3">The sequence shown here is derived from an EMBL/GenBank/DDBJ whole genome shotgun (WGS) entry which is preliminary data.</text>
</comment>
<keyword evidence="4" id="KW-1185">Reference proteome</keyword>
<evidence type="ECO:0000256" key="1">
    <source>
        <dbReference type="ARBA" id="ARBA00007613"/>
    </source>
</evidence>
<dbReference type="GO" id="GO:0015562">
    <property type="term" value="F:efflux transmembrane transporter activity"/>
    <property type="evidence" value="ECO:0007669"/>
    <property type="project" value="InterPro"/>
</dbReference>
<dbReference type="OrthoDB" id="8554634at2"/>
<dbReference type="InterPro" id="IPR010131">
    <property type="entry name" value="MdtP/NodT-like"/>
</dbReference>
<dbReference type="Gene3D" id="1.20.1600.10">
    <property type="entry name" value="Outer membrane efflux proteins (OEP)"/>
    <property type="match status" value="1"/>
</dbReference>